<evidence type="ECO:0000256" key="4">
    <source>
        <dbReference type="ARBA" id="ARBA00023136"/>
    </source>
</evidence>
<keyword evidence="3 6" id="KW-1133">Transmembrane helix</keyword>
<comment type="similarity">
    <text evidence="5">Belongs to the FNT transporter (TC 1.A.16) family.</text>
</comment>
<dbReference type="PROSITE" id="PS01006">
    <property type="entry name" value="FORMATE_NITRITE_TP_2"/>
    <property type="match status" value="1"/>
</dbReference>
<dbReference type="Gene3D" id="1.20.1080.10">
    <property type="entry name" value="Glycerol uptake facilitator protein"/>
    <property type="match status" value="1"/>
</dbReference>
<feature type="transmembrane region" description="Helical" evidence="6">
    <location>
        <begin position="155"/>
        <end position="173"/>
    </location>
</feature>
<evidence type="ECO:0000256" key="2">
    <source>
        <dbReference type="ARBA" id="ARBA00022692"/>
    </source>
</evidence>
<dbReference type="RefSeq" id="WP_209355476.1">
    <property type="nucleotide sequence ID" value="NZ_CP060010.1"/>
</dbReference>
<dbReference type="InterPro" id="IPR023271">
    <property type="entry name" value="Aquaporin-like"/>
</dbReference>
<dbReference type="Pfam" id="PF01226">
    <property type="entry name" value="Form_Nir_trans"/>
    <property type="match status" value="1"/>
</dbReference>
<dbReference type="EMBL" id="CP060010">
    <property type="protein sequence ID" value="QTN34790.1"/>
    <property type="molecule type" value="Genomic_DNA"/>
</dbReference>
<feature type="transmembrane region" description="Helical" evidence="6">
    <location>
        <begin position="114"/>
        <end position="135"/>
    </location>
</feature>
<dbReference type="InterPro" id="IPR024002">
    <property type="entry name" value="For/NO2_transpt_CS"/>
</dbReference>
<feature type="transmembrane region" description="Helical" evidence="6">
    <location>
        <begin position="229"/>
        <end position="251"/>
    </location>
</feature>
<evidence type="ECO:0000313" key="7">
    <source>
        <dbReference type="EMBL" id="QTN34790.1"/>
    </source>
</evidence>
<evidence type="ECO:0000313" key="8">
    <source>
        <dbReference type="Proteomes" id="UP000665026"/>
    </source>
</evidence>
<keyword evidence="4 6" id="KW-0472">Membrane</keyword>
<gene>
    <name evidence="7" type="ORF">HZ995_09755</name>
</gene>
<feature type="transmembrane region" description="Helical" evidence="6">
    <location>
        <begin position="59"/>
        <end position="78"/>
    </location>
</feature>
<reference evidence="7" key="1">
    <citation type="submission" date="2020-07" db="EMBL/GenBank/DDBJ databases">
        <title>Genome sequences of bacteria associated with the marine, planktonic diatom Thalassiosira profunda strain ECT2AJA-044.</title>
        <authorList>
            <person name="Gargas C.B."/>
            <person name="Roberts W.R."/>
            <person name="Alverson A.J."/>
        </authorList>
    </citation>
    <scope>NUCLEOTIDE SEQUENCE</scope>
    <source>
        <strain evidence="7">ECT2AJA-044</strain>
    </source>
</reference>
<feature type="transmembrane region" description="Helical" evidence="6">
    <location>
        <begin position="185"/>
        <end position="208"/>
    </location>
</feature>
<evidence type="ECO:0000256" key="6">
    <source>
        <dbReference type="SAM" id="Phobius"/>
    </source>
</evidence>
<dbReference type="GO" id="GO:0005886">
    <property type="term" value="C:plasma membrane"/>
    <property type="evidence" value="ECO:0007669"/>
    <property type="project" value="TreeGrafter"/>
</dbReference>
<accession>A0A975EMK7</accession>
<name>A0A975EMK7_9RHOB</name>
<proteinExistence type="inferred from homology"/>
<protein>
    <submittedName>
        <fullName evidence="7">Formate/nitrite transporter family protein</fullName>
    </submittedName>
</protein>
<dbReference type="Proteomes" id="UP000665026">
    <property type="component" value="Chromosome"/>
</dbReference>
<dbReference type="KEGG" id="cact:HZ995_09755"/>
<dbReference type="GO" id="GO:0015499">
    <property type="term" value="F:formate transmembrane transporter activity"/>
    <property type="evidence" value="ECO:0007669"/>
    <property type="project" value="TreeGrafter"/>
</dbReference>
<dbReference type="AlphaFoldDB" id="A0A975EMK7"/>
<evidence type="ECO:0000256" key="5">
    <source>
        <dbReference type="ARBA" id="ARBA00049660"/>
    </source>
</evidence>
<sequence length="260" mass="27342">MSFLTSVTNFANTAVAKRDHLASDPLGFFVLAMMAGAYVGLGILLIFSVGQGVDPGIRPVVMGASFGIALILVIFAGSELYTGHTMYMTMGLMTGRTGVSDLLRCWLTSWGGNLVGAAFLAILFVYGGGGIVLGAEDSLLHKVAAKKMNGDGMHLFLNGILCNWLVCLAIWTGSRVQNEMARIAIIWFCLYAFIAAGFEHSVANMTVFSVSLLSEHSDKISLMGALRNLAYVSAGNAVAGAGIMGLGYWVAAGRPKGEAA</sequence>
<dbReference type="PANTHER" id="PTHR30520">
    <property type="entry name" value="FORMATE TRANSPORTER-RELATED"/>
    <property type="match status" value="1"/>
</dbReference>
<keyword evidence="2 6" id="KW-0812">Transmembrane</keyword>
<dbReference type="InterPro" id="IPR000292">
    <property type="entry name" value="For/NO2_transpt"/>
</dbReference>
<comment type="subcellular location">
    <subcellularLocation>
        <location evidence="1">Membrane</location>
        <topology evidence="1">Multi-pass membrane protein</topology>
    </subcellularLocation>
</comment>
<dbReference type="PANTHER" id="PTHR30520:SF8">
    <property type="entry name" value="NITRITE TRANSPORTER NIRC"/>
    <property type="match status" value="1"/>
</dbReference>
<evidence type="ECO:0000256" key="3">
    <source>
        <dbReference type="ARBA" id="ARBA00022989"/>
    </source>
</evidence>
<feature type="transmembrane region" description="Helical" evidence="6">
    <location>
        <begin position="26"/>
        <end position="47"/>
    </location>
</feature>
<organism evidence="7 8">
    <name type="scientific">Cognatishimia activa</name>
    <dbReference type="NCBI Taxonomy" id="1715691"/>
    <lineage>
        <taxon>Bacteria</taxon>
        <taxon>Pseudomonadati</taxon>
        <taxon>Pseudomonadota</taxon>
        <taxon>Alphaproteobacteria</taxon>
        <taxon>Rhodobacterales</taxon>
        <taxon>Paracoccaceae</taxon>
        <taxon>Cognatishimia</taxon>
    </lineage>
</organism>
<evidence type="ECO:0000256" key="1">
    <source>
        <dbReference type="ARBA" id="ARBA00004141"/>
    </source>
</evidence>